<accession>X1J8I1</accession>
<comment type="caution">
    <text evidence="1">The sequence shown here is derived from an EMBL/GenBank/DDBJ whole genome shotgun (WGS) entry which is preliminary data.</text>
</comment>
<organism evidence="1">
    <name type="scientific">marine sediment metagenome</name>
    <dbReference type="NCBI Taxonomy" id="412755"/>
    <lineage>
        <taxon>unclassified sequences</taxon>
        <taxon>metagenomes</taxon>
        <taxon>ecological metagenomes</taxon>
    </lineage>
</organism>
<dbReference type="Gene3D" id="3.90.470.20">
    <property type="entry name" value="4'-phosphopantetheinyl transferase domain"/>
    <property type="match status" value="1"/>
</dbReference>
<dbReference type="InterPro" id="IPR037143">
    <property type="entry name" value="4-PPantetheinyl_Trfase_dom_sf"/>
</dbReference>
<feature type="non-terminal residue" evidence="1">
    <location>
        <position position="1"/>
    </location>
</feature>
<evidence type="ECO:0008006" key="2">
    <source>
        <dbReference type="Google" id="ProtNLM"/>
    </source>
</evidence>
<name>X1J8I1_9ZZZZ</name>
<dbReference type="GO" id="GO:0000287">
    <property type="term" value="F:magnesium ion binding"/>
    <property type="evidence" value="ECO:0007669"/>
    <property type="project" value="InterPro"/>
</dbReference>
<evidence type="ECO:0000313" key="1">
    <source>
        <dbReference type="EMBL" id="GAH90282.1"/>
    </source>
</evidence>
<dbReference type="EMBL" id="BARV01000875">
    <property type="protein sequence ID" value="GAH90282.1"/>
    <property type="molecule type" value="Genomic_DNA"/>
</dbReference>
<protein>
    <recommendedName>
        <fullName evidence="2">4'-phosphopantetheinyl transferase domain-containing protein</fullName>
    </recommendedName>
</protein>
<dbReference type="SUPFAM" id="SSF56214">
    <property type="entry name" value="4'-phosphopantetheinyl transferase"/>
    <property type="match status" value="1"/>
</dbReference>
<dbReference type="AlphaFoldDB" id="X1J8I1"/>
<sequence length="51" mass="5716">REIEILADNRGKPVVRLYGRAKDRAEELNLEEFSISLSDTRQFAIAVVIGG</sequence>
<gene>
    <name evidence="1" type="ORF">S06H3_02856</name>
</gene>
<proteinExistence type="predicted"/>
<dbReference type="GO" id="GO:0008897">
    <property type="term" value="F:holo-[acyl-carrier-protein] synthase activity"/>
    <property type="evidence" value="ECO:0007669"/>
    <property type="project" value="InterPro"/>
</dbReference>
<reference evidence="1" key="1">
    <citation type="journal article" date="2014" name="Front. Microbiol.">
        <title>High frequency of phylogenetically diverse reductive dehalogenase-homologous genes in deep subseafloor sedimentary metagenomes.</title>
        <authorList>
            <person name="Kawai M."/>
            <person name="Futagami T."/>
            <person name="Toyoda A."/>
            <person name="Takaki Y."/>
            <person name="Nishi S."/>
            <person name="Hori S."/>
            <person name="Arai W."/>
            <person name="Tsubouchi T."/>
            <person name="Morono Y."/>
            <person name="Uchiyama I."/>
            <person name="Ito T."/>
            <person name="Fujiyama A."/>
            <person name="Inagaki F."/>
            <person name="Takami H."/>
        </authorList>
    </citation>
    <scope>NUCLEOTIDE SEQUENCE</scope>
    <source>
        <strain evidence="1">Expedition CK06-06</strain>
    </source>
</reference>